<dbReference type="HOGENOM" id="CLU_033863_4_4_6"/>
<dbReference type="PANTHER" id="PTHR32322">
    <property type="entry name" value="INNER MEMBRANE TRANSPORTER"/>
    <property type="match status" value="1"/>
</dbReference>
<evidence type="ECO:0000313" key="8">
    <source>
        <dbReference type="EMBL" id="ABI56070.1"/>
    </source>
</evidence>
<feature type="domain" description="EamA" evidence="7">
    <location>
        <begin position="14"/>
        <end position="147"/>
    </location>
</feature>
<protein>
    <recommendedName>
        <fullName evidence="7">EamA domain-containing protein</fullName>
    </recommendedName>
</protein>
<dbReference type="Pfam" id="PF00892">
    <property type="entry name" value="EamA"/>
    <property type="match status" value="2"/>
</dbReference>
<keyword evidence="9" id="KW-1185">Reference proteome</keyword>
<dbReference type="InterPro" id="IPR050638">
    <property type="entry name" value="AA-Vitamin_Transporters"/>
</dbReference>
<dbReference type="KEGG" id="aeh:Mlg_0716"/>
<evidence type="ECO:0000256" key="5">
    <source>
        <dbReference type="ARBA" id="ARBA00023136"/>
    </source>
</evidence>
<feature type="transmembrane region" description="Helical" evidence="6">
    <location>
        <begin position="226"/>
        <end position="245"/>
    </location>
</feature>
<evidence type="ECO:0000256" key="6">
    <source>
        <dbReference type="SAM" id="Phobius"/>
    </source>
</evidence>
<sequence>MPVSLSLRNPVVLAVLGLVATTLFWGGNAVVARATSEWFPPFTLSFLRWVLALLIILPFAWGQIRAYRETIRRHWRILWVLAALSVGLFNTLLYLAAQFTTATNITLVNSTMPVVIGLMALLFFGQRPRSHELLGIVLAFLGVLAIVSQGDREVLLNLELNPGDLVMLLAVCCWGLYSLLLKRYGPDIPAVPMLAVMVAMGIPVIVPFLVWELIMVGPVQGTVMEMLPPLIYVGIFPSLLAYLFWNNGVHVLGPARTALFIYLVPVFGSALAILFLGERLEPYHGVGAAAILAGLYVATRGLPGRRPVEEEHP</sequence>
<evidence type="ECO:0000256" key="4">
    <source>
        <dbReference type="ARBA" id="ARBA00022989"/>
    </source>
</evidence>
<dbReference type="EMBL" id="CP000453">
    <property type="protein sequence ID" value="ABI56070.1"/>
    <property type="molecule type" value="Genomic_DNA"/>
</dbReference>
<dbReference type="OrthoDB" id="4167046at2"/>
<dbReference type="Proteomes" id="UP000001962">
    <property type="component" value="Chromosome"/>
</dbReference>
<proteinExistence type="inferred from homology"/>
<dbReference type="InterPro" id="IPR037185">
    <property type="entry name" value="EmrE-like"/>
</dbReference>
<feature type="transmembrane region" description="Helical" evidence="6">
    <location>
        <begin position="76"/>
        <end position="96"/>
    </location>
</feature>
<comment type="subcellular location">
    <subcellularLocation>
        <location evidence="1">Membrane</location>
        <topology evidence="1">Multi-pass membrane protein</topology>
    </subcellularLocation>
</comment>
<feature type="transmembrane region" description="Helical" evidence="6">
    <location>
        <begin position="102"/>
        <end position="124"/>
    </location>
</feature>
<dbReference type="RefSeq" id="WP_011628465.1">
    <property type="nucleotide sequence ID" value="NC_008340.1"/>
</dbReference>
<dbReference type="eggNOG" id="COG0697">
    <property type="taxonomic scope" value="Bacteria"/>
</dbReference>
<feature type="transmembrane region" description="Helical" evidence="6">
    <location>
        <begin position="133"/>
        <end position="150"/>
    </location>
</feature>
<dbReference type="SUPFAM" id="SSF103481">
    <property type="entry name" value="Multidrug resistance efflux transporter EmrE"/>
    <property type="match status" value="2"/>
</dbReference>
<evidence type="ECO:0000313" key="9">
    <source>
        <dbReference type="Proteomes" id="UP000001962"/>
    </source>
</evidence>
<gene>
    <name evidence="8" type="ordered locus">Mlg_0716</name>
</gene>
<accession>Q0AAR7</accession>
<feature type="transmembrane region" description="Helical" evidence="6">
    <location>
        <begin position="282"/>
        <end position="299"/>
    </location>
</feature>
<feature type="transmembrane region" description="Helical" evidence="6">
    <location>
        <begin position="45"/>
        <end position="64"/>
    </location>
</feature>
<dbReference type="AlphaFoldDB" id="Q0AAR7"/>
<reference evidence="9" key="1">
    <citation type="submission" date="2006-08" db="EMBL/GenBank/DDBJ databases">
        <title>Complete sequence of Alkalilimnicola ehrilichei MLHE-1.</title>
        <authorList>
            <person name="Copeland A."/>
            <person name="Lucas S."/>
            <person name="Lapidus A."/>
            <person name="Barry K."/>
            <person name="Detter J.C."/>
            <person name="Glavina del Rio T."/>
            <person name="Hammon N."/>
            <person name="Israni S."/>
            <person name="Dalin E."/>
            <person name="Tice H."/>
            <person name="Pitluck S."/>
            <person name="Sims D."/>
            <person name="Brettin T."/>
            <person name="Bruce D."/>
            <person name="Han C."/>
            <person name="Tapia R."/>
            <person name="Gilna P."/>
            <person name="Schmutz J."/>
            <person name="Larimer F."/>
            <person name="Land M."/>
            <person name="Hauser L."/>
            <person name="Kyrpides N."/>
            <person name="Mikhailova N."/>
            <person name="Oremland R.S."/>
            <person name="Hoeft S.E."/>
            <person name="Switzer-Blum J."/>
            <person name="Kulp T."/>
            <person name="King G."/>
            <person name="Tabita R."/>
            <person name="Witte B."/>
            <person name="Santini J.M."/>
            <person name="Basu P."/>
            <person name="Hollibaugh J.T."/>
            <person name="Xie G."/>
            <person name="Stolz J.F."/>
            <person name="Richardson P."/>
        </authorList>
    </citation>
    <scope>NUCLEOTIDE SEQUENCE [LARGE SCALE GENOMIC DNA]</scope>
    <source>
        <strain evidence="9">ATCC BAA-1101 / DSM 17681 / MLHE-1</strain>
    </source>
</reference>
<dbReference type="GO" id="GO:0016020">
    <property type="term" value="C:membrane"/>
    <property type="evidence" value="ECO:0007669"/>
    <property type="project" value="UniProtKB-SubCell"/>
</dbReference>
<keyword evidence="5 6" id="KW-0472">Membrane</keyword>
<keyword evidence="4 6" id="KW-1133">Transmembrane helix</keyword>
<organism evidence="8 9">
    <name type="scientific">Alkalilimnicola ehrlichii (strain ATCC BAA-1101 / DSM 17681 / MLHE-1)</name>
    <dbReference type="NCBI Taxonomy" id="187272"/>
    <lineage>
        <taxon>Bacteria</taxon>
        <taxon>Pseudomonadati</taxon>
        <taxon>Pseudomonadota</taxon>
        <taxon>Gammaproteobacteria</taxon>
        <taxon>Chromatiales</taxon>
        <taxon>Ectothiorhodospiraceae</taxon>
        <taxon>Alkalilimnicola</taxon>
    </lineage>
</organism>
<dbReference type="PANTHER" id="PTHR32322:SF2">
    <property type="entry name" value="EAMA DOMAIN-CONTAINING PROTEIN"/>
    <property type="match status" value="1"/>
</dbReference>
<evidence type="ECO:0000256" key="2">
    <source>
        <dbReference type="ARBA" id="ARBA00007362"/>
    </source>
</evidence>
<name>Q0AAR7_ALKEH</name>
<feature type="domain" description="EamA" evidence="7">
    <location>
        <begin position="162"/>
        <end position="298"/>
    </location>
</feature>
<feature type="transmembrane region" description="Helical" evidence="6">
    <location>
        <begin position="162"/>
        <end position="181"/>
    </location>
</feature>
<keyword evidence="3 6" id="KW-0812">Transmembrane</keyword>
<comment type="similarity">
    <text evidence="2">Belongs to the EamA transporter family.</text>
</comment>
<feature type="transmembrane region" description="Helical" evidence="6">
    <location>
        <begin position="257"/>
        <end position="276"/>
    </location>
</feature>
<dbReference type="InterPro" id="IPR000620">
    <property type="entry name" value="EamA_dom"/>
</dbReference>
<evidence type="ECO:0000256" key="1">
    <source>
        <dbReference type="ARBA" id="ARBA00004141"/>
    </source>
</evidence>
<evidence type="ECO:0000256" key="3">
    <source>
        <dbReference type="ARBA" id="ARBA00022692"/>
    </source>
</evidence>
<feature type="transmembrane region" description="Helical" evidence="6">
    <location>
        <begin position="193"/>
        <end position="214"/>
    </location>
</feature>
<evidence type="ECO:0000259" key="7">
    <source>
        <dbReference type="Pfam" id="PF00892"/>
    </source>
</evidence>